<gene>
    <name evidence="2" type="ORF">L596_020333</name>
</gene>
<name>A0A4V6A0W3_STECR</name>
<reference evidence="2 3" key="2">
    <citation type="journal article" date="2019" name="G3 (Bethesda)">
        <title>Hybrid Assembly of the Genome of the Entomopathogenic Nematode Steinernema carpocapsae Identifies the X-Chromosome.</title>
        <authorList>
            <person name="Serra L."/>
            <person name="Macchietto M."/>
            <person name="Macias-Munoz A."/>
            <person name="McGill C.J."/>
            <person name="Rodriguez I.M."/>
            <person name="Rodriguez B."/>
            <person name="Murad R."/>
            <person name="Mortazavi A."/>
        </authorList>
    </citation>
    <scope>NUCLEOTIDE SEQUENCE [LARGE SCALE GENOMIC DNA]</scope>
    <source>
        <strain evidence="2 3">ALL</strain>
    </source>
</reference>
<dbReference type="AlphaFoldDB" id="A0A4V6A0W3"/>
<keyword evidence="1" id="KW-0732">Signal</keyword>
<comment type="caution">
    <text evidence="2">The sequence shown here is derived from an EMBL/GenBank/DDBJ whole genome shotgun (WGS) entry which is preliminary data.</text>
</comment>
<keyword evidence="3" id="KW-1185">Reference proteome</keyword>
<evidence type="ECO:0000313" key="2">
    <source>
        <dbReference type="EMBL" id="TKR72955.1"/>
    </source>
</evidence>
<organism evidence="2 3">
    <name type="scientific">Steinernema carpocapsae</name>
    <name type="common">Entomopathogenic nematode</name>
    <dbReference type="NCBI Taxonomy" id="34508"/>
    <lineage>
        <taxon>Eukaryota</taxon>
        <taxon>Metazoa</taxon>
        <taxon>Ecdysozoa</taxon>
        <taxon>Nematoda</taxon>
        <taxon>Chromadorea</taxon>
        <taxon>Rhabditida</taxon>
        <taxon>Tylenchina</taxon>
        <taxon>Panagrolaimomorpha</taxon>
        <taxon>Strongyloidoidea</taxon>
        <taxon>Steinernematidae</taxon>
        <taxon>Steinernema</taxon>
    </lineage>
</organism>
<evidence type="ECO:0000313" key="3">
    <source>
        <dbReference type="Proteomes" id="UP000298663"/>
    </source>
</evidence>
<sequence length="236" mass="26942">MRSLPLLLVLICLTNGKIQLTTTVLKERIARLSYWYSEDAVLGDQPFRNLDSSVEYLNKMVETVIYLSASEAVEYNVTNNVINFDLTMRKQEVDLKIVNKTAFETELFGPAINLSSALTEKVLKPNQQDMQLFYQICAANKPGVLLGRAPKILSKDTVTMSYLNATNYGSKEFLRYAIFARRLTMHLLAMVHFCDNNVPPGLDEDLKHIKSNFGLVDFELKMTGDHRKDHWPLHHS</sequence>
<reference evidence="2 3" key="1">
    <citation type="journal article" date="2015" name="Genome Biol.">
        <title>Comparative genomics of Steinernema reveals deeply conserved gene regulatory networks.</title>
        <authorList>
            <person name="Dillman A.R."/>
            <person name="Macchietto M."/>
            <person name="Porter C.F."/>
            <person name="Rogers A."/>
            <person name="Williams B."/>
            <person name="Antoshechkin I."/>
            <person name="Lee M.M."/>
            <person name="Goodwin Z."/>
            <person name="Lu X."/>
            <person name="Lewis E.E."/>
            <person name="Goodrich-Blair H."/>
            <person name="Stock S.P."/>
            <person name="Adams B.J."/>
            <person name="Sternberg P.W."/>
            <person name="Mortazavi A."/>
        </authorList>
    </citation>
    <scope>NUCLEOTIDE SEQUENCE [LARGE SCALE GENOMIC DNA]</scope>
    <source>
        <strain evidence="2 3">ALL</strain>
    </source>
</reference>
<accession>A0A4V6A0W3</accession>
<proteinExistence type="predicted"/>
<dbReference type="Proteomes" id="UP000298663">
    <property type="component" value="Unassembled WGS sequence"/>
</dbReference>
<feature type="signal peptide" evidence="1">
    <location>
        <begin position="1"/>
        <end position="16"/>
    </location>
</feature>
<dbReference type="EMBL" id="AZBU02000006">
    <property type="protein sequence ID" value="TKR72955.1"/>
    <property type="molecule type" value="Genomic_DNA"/>
</dbReference>
<evidence type="ECO:0000256" key="1">
    <source>
        <dbReference type="SAM" id="SignalP"/>
    </source>
</evidence>
<protein>
    <submittedName>
        <fullName evidence="2">Uncharacterized protein</fullName>
    </submittedName>
</protein>
<feature type="chain" id="PRO_5020748549" evidence="1">
    <location>
        <begin position="17"/>
        <end position="236"/>
    </location>
</feature>